<evidence type="ECO:0000313" key="5">
    <source>
        <dbReference type="Proteomes" id="UP001501371"/>
    </source>
</evidence>
<keyword evidence="2" id="KW-0472">Membrane</keyword>
<name>A0ABP4FUG9_9ACTN</name>
<reference evidence="5" key="1">
    <citation type="journal article" date="2019" name="Int. J. Syst. Evol. Microbiol.">
        <title>The Global Catalogue of Microorganisms (GCM) 10K type strain sequencing project: providing services to taxonomists for standard genome sequencing and annotation.</title>
        <authorList>
            <consortium name="The Broad Institute Genomics Platform"/>
            <consortium name="The Broad Institute Genome Sequencing Center for Infectious Disease"/>
            <person name="Wu L."/>
            <person name="Ma J."/>
        </authorList>
    </citation>
    <scope>NUCLEOTIDE SEQUENCE [LARGE SCALE GENOMIC DNA]</scope>
    <source>
        <strain evidence="5">JCM 12696</strain>
    </source>
</reference>
<organism evidence="4 5">
    <name type="scientific">Streptomyces hebeiensis</name>
    <dbReference type="NCBI Taxonomy" id="229486"/>
    <lineage>
        <taxon>Bacteria</taxon>
        <taxon>Bacillati</taxon>
        <taxon>Actinomycetota</taxon>
        <taxon>Actinomycetes</taxon>
        <taxon>Kitasatosporales</taxon>
        <taxon>Streptomycetaceae</taxon>
        <taxon>Streptomyces</taxon>
    </lineage>
</organism>
<evidence type="ECO:0000259" key="3">
    <source>
        <dbReference type="Pfam" id="PF25148"/>
    </source>
</evidence>
<dbReference type="InterPro" id="IPR056726">
    <property type="entry name" value="DUF7824"/>
</dbReference>
<evidence type="ECO:0000256" key="1">
    <source>
        <dbReference type="SAM" id="MobiDB-lite"/>
    </source>
</evidence>
<comment type="caution">
    <text evidence="4">The sequence shown here is derived from an EMBL/GenBank/DDBJ whole genome shotgun (WGS) entry which is preliminary data.</text>
</comment>
<keyword evidence="5" id="KW-1185">Reference proteome</keyword>
<accession>A0ABP4FUG9</accession>
<evidence type="ECO:0000313" key="4">
    <source>
        <dbReference type="EMBL" id="GAA1199418.1"/>
    </source>
</evidence>
<feature type="transmembrane region" description="Helical" evidence="2">
    <location>
        <begin position="59"/>
        <end position="80"/>
    </location>
</feature>
<evidence type="ECO:0000256" key="2">
    <source>
        <dbReference type="SAM" id="Phobius"/>
    </source>
</evidence>
<keyword evidence="2" id="KW-0812">Transmembrane</keyword>
<dbReference type="Pfam" id="PF25148">
    <property type="entry name" value="DUF7824"/>
    <property type="match status" value="1"/>
</dbReference>
<sequence>MSALLDAVREGRVRDVPGLVKPLDAAERKAELAELKALRTEVRSWGWDRWQGRIRTLDALIVAGAGCLTGAAATVAWITARDLRDGDRTPVGELVDLLAGREPGWLGDVAHRLAARASTAELDYPLIESLAGLARCAMPTTEPVVRGWVTAIGHRHALRHNLLGDRHTPVMVPRLFEAVATPVPLLWYDDPEDPGQWPQALVAVVEAGVVERPVMVTGCVERLLRTGRPGELKFFLSLLGALDLTEGERREHIADWIGMAADAASPVAGYAQGVLSELALSGALPHRALADMSASVLFRPEKKLVRAQLVLLGKVLRAEPGAAGDLLPVVAEAFGHEDTTVQERALKLVARHLSHVDPALYEELAKRAGLLSPVHRDLAVAAFGELSASAASGAYEEILPPVPTPVPMAPAPSDLAELVEDVTALITSGRGNVGNDWSPPLGTAEFERTLDGVVRHAHRDRTALAEGLRETVADIPPSRPVGGDGDARFRPTGFITVAAAVLGETPTGSPPSLEPSVERPACGHQALRNVLLARLREAAGRLARAEALPFLLATPTWVTGTLDTDVLVDRLAEYHRLGVDAGPLDFAQALIRLPRGADPAAARAAAALGTPEGDRLAAWLLGDGVTAGSVVGTRPPSDDQEPGGQEPGGHRAFPQPLAWLGRPKRDRWMPCYGHRVPEDALWMSVLPQDRDVLAGWLEAETRNALKEVARTAGAATWLLSAAERDGPAGPALHRALACALVVPRAEDRLAAVDALLVLAARGDLNGRSLGGELAGLLIEGQGKANRLTDSLRTAAATGAYRTVWSVLRAALPELLPPVTGAPRRPEAPGTRTAASPVAPSPVAAGSDAASPGGSARHGAIRPGLGELLAVAADCVERCRDGGVPPGLVEFAGRGGSSQAVRQAGRLLAALRTGGDHSTP</sequence>
<dbReference type="EMBL" id="BAAAKV010000101">
    <property type="protein sequence ID" value="GAA1199418.1"/>
    <property type="molecule type" value="Genomic_DNA"/>
</dbReference>
<feature type="region of interest" description="Disordered" evidence="1">
    <location>
        <begin position="816"/>
        <end position="857"/>
    </location>
</feature>
<feature type="domain" description="DUF7824" evidence="3">
    <location>
        <begin position="529"/>
        <end position="624"/>
    </location>
</feature>
<keyword evidence="2" id="KW-1133">Transmembrane helix</keyword>
<dbReference type="Proteomes" id="UP001501371">
    <property type="component" value="Unassembled WGS sequence"/>
</dbReference>
<protein>
    <submittedName>
        <fullName evidence="4">DUF6493 family protein</fullName>
    </submittedName>
</protein>
<feature type="region of interest" description="Disordered" evidence="1">
    <location>
        <begin position="629"/>
        <end position="656"/>
    </location>
</feature>
<dbReference type="RefSeq" id="WP_344284765.1">
    <property type="nucleotide sequence ID" value="NZ_BAAAKV010000101.1"/>
</dbReference>
<gene>
    <name evidence="4" type="ORF">GCM10009654_64990</name>
</gene>
<feature type="compositionally biased region" description="Low complexity" evidence="1">
    <location>
        <begin position="833"/>
        <end position="854"/>
    </location>
</feature>
<proteinExistence type="predicted"/>